<comment type="pathway">
    <text evidence="2">Secondary metabolite biosynthesis.</text>
</comment>
<dbReference type="Pfam" id="PF00067">
    <property type="entry name" value="p450"/>
    <property type="match status" value="1"/>
</dbReference>
<dbReference type="GO" id="GO:0016705">
    <property type="term" value="F:oxidoreductase activity, acting on paired donors, with incorporation or reduction of molecular oxygen"/>
    <property type="evidence" value="ECO:0007669"/>
    <property type="project" value="InterPro"/>
</dbReference>
<dbReference type="CDD" id="cd11065">
    <property type="entry name" value="CYP64-like"/>
    <property type="match status" value="1"/>
</dbReference>
<organism evidence="12 13">
    <name type="scientific">Dacryopinax primogenitus (strain DJM 731)</name>
    <name type="common">Brown rot fungus</name>
    <dbReference type="NCBI Taxonomy" id="1858805"/>
    <lineage>
        <taxon>Eukaryota</taxon>
        <taxon>Fungi</taxon>
        <taxon>Dikarya</taxon>
        <taxon>Basidiomycota</taxon>
        <taxon>Agaricomycotina</taxon>
        <taxon>Dacrymycetes</taxon>
        <taxon>Dacrymycetales</taxon>
        <taxon>Dacrymycetaceae</taxon>
        <taxon>Dacryopinax</taxon>
    </lineage>
</organism>
<dbReference type="InterPro" id="IPR002401">
    <property type="entry name" value="Cyt_P450_E_grp-I"/>
</dbReference>
<keyword evidence="7 9" id="KW-0408">Iron</keyword>
<dbReference type="AlphaFoldDB" id="M5FTJ4"/>
<dbReference type="GeneID" id="63689296"/>
<evidence type="ECO:0000256" key="7">
    <source>
        <dbReference type="ARBA" id="ARBA00023004"/>
    </source>
</evidence>
<keyword evidence="8 10" id="KW-0503">Monooxygenase</keyword>
<dbReference type="PROSITE" id="PS00086">
    <property type="entry name" value="CYTOCHROME_P450"/>
    <property type="match status" value="1"/>
</dbReference>
<evidence type="ECO:0000256" key="11">
    <source>
        <dbReference type="SAM" id="SignalP"/>
    </source>
</evidence>
<dbReference type="GO" id="GO:0004497">
    <property type="term" value="F:monooxygenase activity"/>
    <property type="evidence" value="ECO:0007669"/>
    <property type="project" value="UniProtKB-KW"/>
</dbReference>
<evidence type="ECO:0000313" key="12">
    <source>
        <dbReference type="EMBL" id="EJT96566.1"/>
    </source>
</evidence>
<keyword evidence="4 9" id="KW-0349">Heme</keyword>
<feature type="binding site" description="axial binding residue" evidence="9">
    <location>
        <position position="421"/>
    </location>
    <ligand>
        <name>heme</name>
        <dbReference type="ChEBI" id="CHEBI:30413"/>
    </ligand>
    <ligandPart>
        <name>Fe</name>
        <dbReference type="ChEBI" id="CHEBI:18248"/>
    </ligandPart>
</feature>
<dbReference type="STRING" id="1858805.M5FTJ4"/>
<dbReference type="RefSeq" id="XP_040623464.1">
    <property type="nucleotide sequence ID" value="XM_040774234.1"/>
</dbReference>
<evidence type="ECO:0000256" key="4">
    <source>
        <dbReference type="ARBA" id="ARBA00022617"/>
    </source>
</evidence>
<keyword evidence="13" id="KW-1185">Reference proteome</keyword>
<dbReference type="SUPFAM" id="SSF48264">
    <property type="entry name" value="Cytochrome P450"/>
    <property type="match status" value="1"/>
</dbReference>
<dbReference type="PANTHER" id="PTHR46300:SF7">
    <property type="entry name" value="P450, PUTATIVE (EUROFUNG)-RELATED"/>
    <property type="match status" value="1"/>
</dbReference>
<dbReference type="HOGENOM" id="CLU_001570_2_3_1"/>
<dbReference type="InterPro" id="IPR017972">
    <property type="entry name" value="Cyt_P450_CS"/>
</dbReference>
<name>M5FTJ4_DACPD</name>
<keyword evidence="5 9" id="KW-0479">Metal-binding</keyword>
<dbReference type="Gene3D" id="1.10.630.10">
    <property type="entry name" value="Cytochrome P450"/>
    <property type="match status" value="1"/>
</dbReference>
<dbReference type="InterPro" id="IPR036396">
    <property type="entry name" value="Cyt_P450_sf"/>
</dbReference>
<keyword evidence="11" id="KW-0732">Signal</keyword>
<dbReference type="InterPro" id="IPR050364">
    <property type="entry name" value="Cytochrome_P450_fung"/>
</dbReference>
<evidence type="ECO:0000313" key="13">
    <source>
        <dbReference type="Proteomes" id="UP000030653"/>
    </source>
</evidence>
<dbReference type="Proteomes" id="UP000030653">
    <property type="component" value="Unassembled WGS sequence"/>
</dbReference>
<dbReference type="PANTHER" id="PTHR46300">
    <property type="entry name" value="P450, PUTATIVE (EUROFUNG)-RELATED-RELATED"/>
    <property type="match status" value="1"/>
</dbReference>
<evidence type="ECO:0000256" key="2">
    <source>
        <dbReference type="ARBA" id="ARBA00005179"/>
    </source>
</evidence>
<dbReference type="GO" id="GO:0005506">
    <property type="term" value="F:iron ion binding"/>
    <property type="evidence" value="ECO:0007669"/>
    <property type="project" value="InterPro"/>
</dbReference>
<comment type="similarity">
    <text evidence="3 10">Belongs to the cytochrome P450 family.</text>
</comment>
<protein>
    <submittedName>
        <fullName evidence="12">Cytochrome P450</fullName>
    </submittedName>
</protein>
<keyword evidence="6 10" id="KW-0560">Oxidoreductase</keyword>
<evidence type="ECO:0000256" key="1">
    <source>
        <dbReference type="ARBA" id="ARBA00001971"/>
    </source>
</evidence>
<evidence type="ECO:0000256" key="5">
    <source>
        <dbReference type="ARBA" id="ARBA00022723"/>
    </source>
</evidence>
<accession>M5FTJ4</accession>
<evidence type="ECO:0000256" key="3">
    <source>
        <dbReference type="ARBA" id="ARBA00010617"/>
    </source>
</evidence>
<evidence type="ECO:0000256" key="8">
    <source>
        <dbReference type="ARBA" id="ARBA00023033"/>
    </source>
</evidence>
<evidence type="ECO:0000256" key="9">
    <source>
        <dbReference type="PIRSR" id="PIRSR602401-1"/>
    </source>
</evidence>
<dbReference type="OrthoDB" id="2789670at2759"/>
<dbReference type="OMA" id="YVNAFIA"/>
<feature type="signal peptide" evidence="11">
    <location>
        <begin position="1"/>
        <end position="26"/>
    </location>
</feature>
<dbReference type="EMBL" id="JH795883">
    <property type="protein sequence ID" value="EJT96566.1"/>
    <property type="molecule type" value="Genomic_DNA"/>
</dbReference>
<gene>
    <name evidence="12" type="ORF">DACRYDRAFT_25598</name>
</gene>
<proteinExistence type="inferred from homology"/>
<dbReference type="GO" id="GO:0020037">
    <property type="term" value="F:heme binding"/>
    <property type="evidence" value="ECO:0007669"/>
    <property type="project" value="InterPro"/>
</dbReference>
<evidence type="ECO:0000256" key="10">
    <source>
        <dbReference type="RuleBase" id="RU000461"/>
    </source>
</evidence>
<dbReference type="PRINTS" id="PR00385">
    <property type="entry name" value="P450"/>
</dbReference>
<evidence type="ECO:0000256" key="6">
    <source>
        <dbReference type="ARBA" id="ARBA00023002"/>
    </source>
</evidence>
<dbReference type="PRINTS" id="PR00463">
    <property type="entry name" value="EP450I"/>
</dbReference>
<reference evidence="12 13" key="1">
    <citation type="journal article" date="2012" name="Science">
        <title>The Paleozoic origin of enzymatic lignin decomposition reconstructed from 31 fungal genomes.</title>
        <authorList>
            <person name="Floudas D."/>
            <person name="Binder M."/>
            <person name="Riley R."/>
            <person name="Barry K."/>
            <person name="Blanchette R.A."/>
            <person name="Henrissat B."/>
            <person name="Martinez A.T."/>
            <person name="Otillar R."/>
            <person name="Spatafora J.W."/>
            <person name="Yadav J.S."/>
            <person name="Aerts A."/>
            <person name="Benoit I."/>
            <person name="Boyd A."/>
            <person name="Carlson A."/>
            <person name="Copeland A."/>
            <person name="Coutinho P.M."/>
            <person name="de Vries R.P."/>
            <person name="Ferreira P."/>
            <person name="Findley K."/>
            <person name="Foster B."/>
            <person name="Gaskell J."/>
            <person name="Glotzer D."/>
            <person name="Gorecki P."/>
            <person name="Heitman J."/>
            <person name="Hesse C."/>
            <person name="Hori C."/>
            <person name="Igarashi K."/>
            <person name="Jurgens J.A."/>
            <person name="Kallen N."/>
            <person name="Kersten P."/>
            <person name="Kohler A."/>
            <person name="Kuees U."/>
            <person name="Kumar T.K.A."/>
            <person name="Kuo A."/>
            <person name="LaButti K."/>
            <person name="Larrondo L.F."/>
            <person name="Lindquist E."/>
            <person name="Ling A."/>
            <person name="Lombard V."/>
            <person name="Lucas S."/>
            <person name="Lundell T."/>
            <person name="Martin R."/>
            <person name="McLaughlin D.J."/>
            <person name="Morgenstern I."/>
            <person name="Morin E."/>
            <person name="Murat C."/>
            <person name="Nagy L.G."/>
            <person name="Nolan M."/>
            <person name="Ohm R.A."/>
            <person name="Patyshakuliyeva A."/>
            <person name="Rokas A."/>
            <person name="Ruiz-Duenas F.J."/>
            <person name="Sabat G."/>
            <person name="Salamov A."/>
            <person name="Samejima M."/>
            <person name="Schmutz J."/>
            <person name="Slot J.C."/>
            <person name="St John F."/>
            <person name="Stenlid J."/>
            <person name="Sun H."/>
            <person name="Sun S."/>
            <person name="Syed K."/>
            <person name="Tsang A."/>
            <person name="Wiebenga A."/>
            <person name="Young D."/>
            <person name="Pisabarro A."/>
            <person name="Eastwood D.C."/>
            <person name="Martin F."/>
            <person name="Cullen D."/>
            <person name="Grigoriev I.V."/>
            <person name="Hibbett D.S."/>
        </authorList>
    </citation>
    <scope>NUCLEOTIDE SEQUENCE [LARGE SCALE GENOMIC DNA]</scope>
    <source>
        <strain evidence="12 13">DJM-731 SS1</strain>
    </source>
</reference>
<feature type="chain" id="PRO_5004067165" evidence="11">
    <location>
        <begin position="27"/>
        <end position="485"/>
    </location>
</feature>
<sequence length="485" mass="55455">MSVSWLFIPAALFACLLLGLQRKAEPSPPGPRGLPFLGSALDLPTKFVFRKFDEWSKLYDGWFTLSAAGQKFLVITRADVAVDILDKMSVQTSDRPALPMVRYMLRRMSFPFDNYNDRWRRCRRLAHENFNIQALDNYRTLYEHATAKLLRRLPDVDPMQLREELTQFSGALAYEALYGRDAGGVNQRRNIHRVWKLLEVLGDAASPATFLINLMPSLDILPESLSPWKQFGTRYFNENDKFFMEMAQPGLTGQSDSGFVASCARMRDRTDGISDAEIAWTSFSLYGAGVETTPYTLHWFVMAMVLFPEVYQRAQGEVSTVAGNRPPTFEHRSKLPYLVAVMKETLRWRPVLPAGLPHTASEDFLYKQFRIRKGTYVFANQWSMCRDPAVYPDFELFKPERFLADPPPPDPPVFGFGRRICPGRNFAQEVLFLAMANLLWAFHFEKATEPDGKVIIPSPDSIDGNILLRPQPFPFVITPRQEIPN</sequence>
<comment type="cofactor">
    <cofactor evidence="1 9">
        <name>heme</name>
        <dbReference type="ChEBI" id="CHEBI:30413"/>
    </cofactor>
</comment>
<dbReference type="InterPro" id="IPR001128">
    <property type="entry name" value="Cyt_P450"/>
</dbReference>